<accession>A0AAP3E6Z9</accession>
<gene>
    <name evidence="5" type="ORF">OB919_15225</name>
</gene>
<dbReference type="AlphaFoldDB" id="A0AAP3E6Z9"/>
<evidence type="ECO:0000313" key="6">
    <source>
        <dbReference type="Proteomes" id="UP001321047"/>
    </source>
</evidence>
<dbReference type="SUPFAM" id="SSF51735">
    <property type="entry name" value="NAD(P)-binding Rossmann-fold domains"/>
    <property type="match status" value="1"/>
</dbReference>
<dbReference type="InterPro" id="IPR002347">
    <property type="entry name" value="SDR_fam"/>
</dbReference>
<feature type="domain" description="Ketoreductase" evidence="4">
    <location>
        <begin position="21"/>
        <end position="220"/>
    </location>
</feature>
<dbReference type="PANTHER" id="PTHR44196">
    <property type="entry name" value="DEHYDROGENASE/REDUCTASE SDR FAMILY MEMBER 7B"/>
    <property type="match status" value="1"/>
</dbReference>
<name>A0AAP3E6Z9_9EURY</name>
<evidence type="ECO:0000256" key="2">
    <source>
        <dbReference type="ARBA" id="ARBA00023002"/>
    </source>
</evidence>
<proteinExistence type="inferred from homology"/>
<dbReference type="PRINTS" id="PR00081">
    <property type="entry name" value="GDHRDH"/>
</dbReference>
<dbReference type="GO" id="GO:0016491">
    <property type="term" value="F:oxidoreductase activity"/>
    <property type="evidence" value="ECO:0007669"/>
    <property type="project" value="UniProtKB-KW"/>
</dbReference>
<evidence type="ECO:0000259" key="4">
    <source>
        <dbReference type="SMART" id="SM00822"/>
    </source>
</evidence>
<dbReference type="SMART" id="SM00822">
    <property type="entry name" value="PKS_KR"/>
    <property type="match status" value="1"/>
</dbReference>
<organism evidence="5 6">
    <name type="scientific">Natronosalvus hydrolyticus</name>
    <dbReference type="NCBI Taxonomy" id="2979988"/>
    <lineage>
        <taxon>Archaea</taxon>
        <taxon>Methanobacteriati</taxon>
        <taxon>Methanobacteriota</taxon>
        <taxon>Stenosarchaea group</taxon>
        <taxon>Halobacteria</taxon>
        <taxon>Halobacteriales</taxon>
        <taxon>Natrialbaceae</taxon>
        <taxon>Natronosalvus</taxon>
    </lineage>
</organism>
<evidence type="ECO:0000256" key="3">
    <source>
        <dbReference type="RuleBase" id="RU000363"/>
    </source>
</evidence>
<dbReference type="InterPro" id="IPR057326">
    <property type="entry name" value="KR_dom"/>
</dbReference>
<dbReference type="Proteomes" id="UP001321047">
    <property type="component" value="Unassembled WGS sequence"/>
</dbReference>
<evidence type="ECO:0000256" key="1">
    <source>
        <dbReference type="ARBA" id="ARBA00006484"/>
    </source>
</evidence>
<dbReference type="InterPro" id="IPR036291">
    <property type="entry name" value="NAD(P)-bd_dom_sf"/>
</dbReference>
<evidence type="ECO:0000313" key="5">
    <source>
        <dbReference type="EMBL" id="MCU4753313.1"/>
    </source>
</evidence>
<dbReference type="Gene3D" id="3.40.50.720">
    <property type="entry name" value="NAD(P)-binding Rossmann-like Domain"/>
    <property type="match status" value="1"/>
</dbReference>
<dbReference type="Pfam" id="PF00106">
    <property type="entry name" value="adh_short"/>
    <property type="match status" value="1"/>
</dbReference>
<dbReference type="PRINTS" id="PR00080">
    <property type="entry name" value="SDRFAMILY"/>
</dbReference>
<keyword evidence="6" id="KW-1185">Reference proteome</keyword>
<comment type="caution">
    <text evidence="5">The sequence shown here is derived from an EMBL/GenBank/DDBJ whole genome shotgun (WGS) entry which is preliminary data.</text>
</comment>
<dbReference type="PANTHER" id="PTHR44196:SF2">
    <property type="entry name" value="SHORT-CHAIN DEHYDROGENASE-RELATED"/>
    <property type="match status" value="1"/>
</dbReference>
<dbReference type="RefSeq" id="WP_342809632.1">
    <property type="nucleotide sequence ID" value="NZ_JAOPJZ010000015.1"/>
</dbReference>
<dbReference type="EMBL" id="JAOPJZ010000015">
    <property type="protein sequence ID" value="MCU4753313.1"/>
    <property type="molecule type" value="Genomic_DNA"/>
</dbReference>
<dbReference type="GO" id="GO:0016020">
    <property type="term" value="C:membrane"/>
    <property type="evidence" value="ECO:0007669"/>
    <property type="project" value="TreeGrafter"/>
</dbReference>
<comment type="similarity">
    <text evidence="1 3">Belongs to the short-chain dehydrogenases/reductases (SDR) family.</text>
</comment>
<protein>
    <submittedName>
        <fullName evidence="5">SDR family oxidoreductase</fullName>
    </submittedName>
</protein>
<sequence length="281" mass="30160">MTNRTPTSSEVTDRDATPRHRTALVTGGSRGIGFALAAEFAADGYDLVLVAQDHDRLEAAATQLRTRFGCAVTAMATDLSDPESPQALHDRVSEAVGHVNALVNNAGVATYGPFAESDLAAERDQVRINVEAPVALTRLFLPAMLERDDGMVLTVSSTAAAQPGPMMAGYHASKAYVLSFTESIAEECRETGVTVTALCPGPVSTGIHDRCGRGSTWLERRFMFTPQQVAASGYRAAKRGDIVFVPGYRNRVIPALSRLLPSSLRRRLGHWVATPGVVPRR</sequence>
<dbReference type="PIRSF" id="PIRSF000126">
    <property type="entry name" value="11-beta-HSD1"/>
    <property type="match status" value="1"/>
</dbReference>
<reference evidence="5 6" key="1">
    <citation type="submission" date="2022-09" db="EMBL/GenBank/DDBJ databases">
        <title>Enrichment on poylsaccharides allowed isolation of novel metabolic and taxonomic groups of Haloarchaea.</title>
        <authorList>
            <person name="Sorokin D.Y."/>
            <person name="Elcheninov A.G."/>
            <person name="Khizhniak T.V."/>
            <person name="Kolganova T.V."/>
            <person name="Kublanov I.V."/>
        </authorList>
    </citation>
    <scope>NUCLEOTIDE SEQUENCE [LARGE SCALE GENOMIC DNA]</scope>
    <source>
        <strain evidence="5 6">AArc-curdl1</strain>
    </source>
</reference>
<keyword evidence="2" id="KW-0560">Oxidoreductase</keyword>
<dbReference type="CDD" id="cd05233">
    <property type="entry name" value="SDR_c"/>
    <property type="match status" value="1"/>
</dbReference>